<dbReference type="Pfam" id="PF13692">
    <property type="entry name" value="Glyco_trans_1_4"/>
    <property type="match status" value="1"/>
</dbReference>
<dbReference type="AlphaFoldDB" id="A0A5C6AJ55"/>
<dbReference type="PANTHER" id="PTHR12526:SF600">
    <property type="entry name" value="GLYCOSYL TRANSFERASE GROUP 1"/>
    <property type="match status" value="1"/>
</dbReference>
<dbReference type="OrthoDB" id="9794575at2"/>
<reference evidence="2 3" key="1">
    <citation type="submission" date="2019-02" db="EMBL/GenBank/DDBJ databases">
        <title>Deep-cultivation of Planctomycetes and their phenomic and genomic characterization uncovers novel biology.</title>
        <authorList>
            <person name="Wiegand S."/>
            <person name="Jogler M."/>
            <person name="Boedeker C."/>
            <person name="Pinto D."/>
            <person name="Vollmers J."/>
            <person name="Rivas-Marin E."/>
            <person name="Kohn T."/>
            <person name="Peeters S.H."/>
            <person name="Heuer A."/>
            <person name="Rast P."/>
            <person name="Oberbeckmann S."/>
            <person name="Bunk B."/>
            <person name="Jeske O."/>
            <person name="Meyerdierks A."/>
            <person name="Storesund J.E."/>
            <person name="Kallscheuer N."/>
            <person name="Luecker S."/>
            <person name="Lage O.M."/>
            <person name="Pohl T."/>
            <person name="Merkel B.J."/>
            <person name="Hornburger P."/>
            <person name="Mueller R.-W."/>
            <person name="Bruemmer F."/>
            <person name="Labrenz M."/>
            <person name="Spormann A.M."/>
            <person name="Op Den Camp H."/>
            <person name="Overmann J."/>
            <person name="Amann R."/>
            <person name="Jetten M.S.M."/>
            <person name="Mascher T."/>
            <person name="Medema M.H."/>
            <person name="Devos D.P."/>
            <person name="Kaster A.-K."/>
            <person name="Ovreas L."/>
            <person name="Rohde M."/>
            <person name="Galperin M.Y."/>
            <person name="Jogler C."/>
        </authorList>
    </citation>
    <scope>NUCLEOTIDE SEQUENCE [LARGE SCALE GENOMIC DNA]</scope>
    <source>
        <strain evidence="2 3">Pla108</strain>
    </source>
</reference>
<protein>
    <recommendedName>
        <fullName evidence="1">Glycosyltransferase subfamily 4-like N-terminal domain-containing protein</fullName>
    </recommendedName>
</protein>
<dbReference type="RefSeq" id="WP_146443573.1">
    <property type="nucleotide sequence ID" value="NZ_SJPR01000001.1"/>
</dbReference>
<dbReference type="Proteomes" id="UP000317421">
    <property type="component" value="Unassembled WGS sequence"/>
</dbReference>
<dbReference type="Gene3D" id="3.40.50.2000">
    <property type="entry name" value="Glycogen Phosphorylase B"/>
    <property type="match status" value="2"/>
</dbReference>
<accession>A0A5C6AJ55</accession>
<name>A0A5C6AJ55_9BACT</name>
<dbReference type="SUPFAM" id="SSF53756">
    <property type="entry name" value="UDP-Glycosyltransferase/glycogen phosphorylase"/>
    <property type="match status" value="1"/>
</dbReference>
<proteinExistence type="predicted"/>
<dbReference type="GO" id="GO:0016757">
    <property type="term" value="F:glycosyltransferase activity"/>
    <property type="evidence" value="ECO:0007669"/>
    <property type="project" value="TreeGrafter"/>
</dbReference>
<dbReference type="Pfam" id="PF13579">
    <property type="entry name" value="Glyco_trans_4_4"/>
    <property type="match status" value="1"/>
</dbReference>
<feature type="domain" description="Glycosyltransferase subfamily 4-like N-terminal" evidence="1">
    <location>
        <begin position="18"/>
        <end position="212"/>
    </location>
</feature>
<dbReference type="PANTHER" id="PTHR12526">
    <property type="entry name" value="GLYCOSYLTRANSFERASE"/>
    <property type="match status" value="1"/>
</dbReference>
<sequence>MHVVLVTHYFPPIGGPGARRMLGWVNGFVAAGCRVTVVTPEAHPRDPYYQPAERYDGPATVITPAVFDPARLARGDDGKTVISAGSQEGPTSEKRGLAARLRPWLLLPDQRRLANRTLVKAAVGAIGGEPAIVLTSSPYNSVHLAGRALKERLSGRVTWIADFRDDWFHPVFFPFPNNAYRAYNRRLEAAVLRDADGLTVVSRSTLDKVRSRHSDLPADFWRTEGDAKWRWIPNGFDATGVEAILNQPVSTRDAAAPIRLLFSGTLWQGHPLEALVAALEAVAKKTGQPFRLELAGRVIQSLPPAPDPSRVEIVTTGWKPYEDSLTATRQADLLLVHTGPESQDIKIKIFEAAAVRRPVLVLGPEDSATVRLVREHVADPLVADQNDEPAIVAALERFLATTDETRHAFTRVPAEYDRLAQSQRLLDWAKRFTTEAQRY</sequence>
<comment type="caution">
    <text evidence="2">The sequence shown here is derived from an EMBL/GenBank/DDBJ whole genome shotgun (WGS) entry which is preliminary data.</text>
</comment>
<dbReference type="InterPro" id="IPR028098">
    <property type="entry name" value="Glyco_trans_4-like_N"/>
</dbReference>
<evidence type="ECO:0000259" key="1">
    <source>
        <dbReference type="Pfam" id="PF13579"/>
    </source>
</evidence>
<keyword evidence="3" id="KW-1185">Reference proteome</keyword>
<dbReference type="EMBL" id="SJPR01000001">
    <property type="protein sequence ID" value="TWU00055.1"/>
    <property type="molecule type" value="Genomic_DNA"/>
</dbReference>
<organism evidence="2 3">
    <name type="scientific">Botrimarina colliarenosi</name>
    <dbReference type="NCBI Taxonomy" id="2528001"/>
    <lineage>
        <taxon>Bacteria</taxon>
        <taxon>Pseudomonadati</taxon>
        <taxon>Planctomycetota</taxon>
        <taxon>Planctomycetia</taxon>
        <taxon>Pirellulales</taxon>
        <taxon>Lacipirellulaceae</taxon>
        <taxon>Botrimarina</taxon>
    </lineage>
</organism>
<evidence type="ECO:0000313" key="2">
    <source>
        <dbReference type="EMBL" id="TWU00055.1"/>
    </source>
</evidence>
<evidence type="ECO:0000313" key="3">
    <source>
        <dbReference type="Proteomes" id="UP000317421"/>
    </source>
</evidence>
<gene>
    <name evidence="2" type="ORF">Pla108_09980</name>
</gene>